<keyword evidence="3" id="KW-1185">Reference proteome</keyword>
<proteinExistence type="predicted"/>
<feature type="transmembrane region" description="Helical" evidence="1">
    <location>
        <begin position="197"/>
        <end position="214"/>
    </location>
</feature>
<dbReference type="InterPro" id="IPR007354">
    <property type="entry name" value="CruF-like"/>
</dbReference>
<feature type="transmembrane region" description="Helical" evidence="1">
    <location>
        <begin position="153"/>
        <end position="177"/>
    </location>
</feature>
<evidence type="ECO:0000313" key="2">
    <source>
        <dbReference type="EMBL" id="MFD1538854.1"/>
    </source>
</evidence>
<dbReference type="PANTHER" id="PTHR39419">
    <property type="entry name" value="SLL0814 PROTEIN"/>
    <property type="match status" value="1"/>
</dbReference>
<keyword evidence="1" id="KW-1133">Transmembrane helix</keyword>
<evidence type="ECO:0000313" key="3">
    <source>
        <dbReference type="Proteomes" id="UP001597097"/>
    </source>
</evidence>
<keyword evidence="1" id="KW-0472">Membrane</keyword>
<accession>A0ABW4G914</accession>
<feature type="transmembrane region" description="Helical" evidence="1">
    <location>
        <begin position="234"/>
        <end position="252"/>
    </location>
</feature>
<feature type="transmembrane region" description="Helical" evidence="1">
    <location>
        <begin position="272"/>
        <end position="290"/>
    </location>
</feature>
<name>A0ABW4G914_9ACTN</name>
<dbReference type="EMBL" id="JBHUCM010000014">
    <property type="protein sequence ID" value="MFD1538854.1"/>
    <property type="molecule type" value="Genomic_DNA"/>
</dbReference>
<dbReference type="RefSeq" id="WP_219530730.1">
    <property type="nucleotide sequence ID" value="NZ_JAHKRM010000009.1"/>
</dbReference>
<feature type="transmembrane region" description="Helical" evidence="1">
    <location>
        <begin position="21"/>
        <end position="39"/>
    </location>
</feature>
<organism evidence="2 3">
    <name type="scientific">Nonomuraea guangzhouensis</name>
    <dbReference type="NCBI Taxonomy" id="1291555"/>
    <lineage>
        <taxon>Bacteria</taxon>
        <taxon>Bacillati</taxon>
        <taxon>Actinomycetota</taxon>
        <taxon>Actinomycetes</taxon>
        <taxon>Streptosporangiales</taxon>
        <taxon>Streptosporangiaceae</taxon>
        <taxon>Nonomuraea</taxon>
    </lineage>
</organism>
<dbReference type="Pfam" id="PF04240">
    <property type="entry name" value="Caroten_synth"/>
    <property type="match status" value="1"/>
</dbReference>
<sequence length="332" mass="35782">MTTTATGTHGGLPRRSGLDGWRVITWVMTAAALAVALIAPLSGSAPYMFVLLLSIPLAFICGVRRYGAKALLLFFAVTFVVSNFFENLSISTGFPFGHYHYTGSPKLIDVPIFIGPIYFGLGYLCWQVANVLLDEADTRLSWRAGTGHRVNVVALPMTAAAIMTMFDLGSDSIASTVNHLWIWERGGGVFGVPYTNYLGWWLVTYLFFQIFALYLARRQAPVRSTGLEPSLQSVLVYAGLGLSTIPYFAAASGEDITDATGTVWNAHALNETMMTINLFTVVFVAFLALVKLARHDTTGNTIPTRDTALPFGSGGATVTSVGSAINRANTSV</sequence>
<protein>
    <submittedName>
        <fullName evidence="2">Carotenoid biosynthesis protein</fullName>
    </submittedName>
</protein>
<dbReference type="Proteomes" id="UP001597097">
    <property type="component" value="Unassembled WGS sequence"/>
</dbReference>
<feature type="transmembrane region" description="Helical" evidence="1">
    <location>
        <begin position="70"/>
        <end position="90"/>
    </location>
</feature>
<gene>
    <name evidence="2" type="ORF">ACFSJ0_17495</name>
</gene>
<feature type="transmembrane region" description="Helical" evidence="1">
    <location>
        <begin position="110"/>
        <end position="133"/>
    </location>
</feature>
<dbReference type="PANTHER" id="PTHR39419:SF1">
    <property type="entry name" value="SLL0814 PROTEIN"/>
    <property type="match status" value="1"/>
</dbReference>
<feature type="transmembrane region" description="Helical" evidence="1">
    <location>
        <begin position="45"/>
        <end position="63"/>
    </location>
</feature>
<keyword evidence="1" id="KW-0812">Transmembrane</keyword>
<reference evidence="3" key="1">
    <citation type="journal article" date="2019" name="Int. J. Syst. Evol. Microbiol.">
        <title>The Global Catalogue of Microorganisms (GCM) 10K type strain sequencing project: providing services to taxonomists for standard genome sequencing and annotation.</title>
        <authorList>
            <consortium name="The Broad Institute Genomics Platform"/>
            <consortium name="The Broad Institute Genome Sequencing Center for Infectious Disease"/>
            <person name="Wu L."/>
            <person name="Ma J."/>
        </authorList>
    </citation>
    <scope>NUCLEOTIDE SEQUENCE [LARGE SCALE GENOMIC DNA]</scope>
    <source>
        <strain evidence="3">CGMCC 1.15399</strain>
    </source>
</reference>
<evidence type="ECO:0000256" key="1">
    <source>
        <dbReference type="SAM" id="Phobius"/>
    </source>
</evidence>
<comment type="caution">
    <text evidence="2">The sequence shown here is derived from an EMBL/GenBank/DDBJ whole genome shotgun (WGS) entry which is preliminary data.</text>
</comment>